<comment type="caution">
    <text evidence="3">The sequence shown here is derived from an EMBL/GenBank/DDBJ whole genome shotgun (WGS) entry which is preliminary data.</text>
</comment>
<sequence length="462" mass="49253">MKSTKTKATRTASRPRRCLFSLLASSAIVNSSLVDSFSTTPNDVRHRVVDGARMNYRQAHHRLSMALPVGSGMGMAGGGKKKSGPSSSSRNNNKGMGSRGSSSTTKSDNKPYDVAKAWIKSQKLYDELMHESTRAFNAANPSSELLDDDVGADITTEYIVAARCRAEASGGGGGNNNNNNINSALRSASDWIPVAQICVVRPIEPEGRDGGRVGSSDDGSMSSLPVRAAVSYYCREIFFAATLASPALKSLPRNLVEYSAEPVDSWIRHVYEDVIEGKAADSYVDVGTGTKVGMTKGRAREVLGLDVGCNDASLIKSAYKRESMACHPDRFVNTDRTREEIDAYTEKFGLVKMAYEALNSGVRENNAAATTSVVVDGDDSGVSVGGTNGASSSSRRSWYESLGGRSRTDFVGPIDLMSMDKASALFNKAFRSAVVGLDPDLTNAFVLRNQQAAAAAAARSSK</sequence>
<evidence type="ECO:0000313" key="4">
    <source>
        <dbReference type="Proteomes" id="UP001530377"/>
    </source>
</evidence>
<dbReference type="Pfam" id="PF00226">
    <property type="entry name" value="DnaJ"/>
    <property type="match status" value="1"/>
</dbReference>
<evidence type="ECO:0000313" key="3">
    <source>
        <dbReference type="EMBL" id="KAL3823445.1"/>
    </source>
</evidence>
<dbReference type="PROSITE" id="PS50076">
    <property type="entry name" value="DNAJ_2"/>
    <property type="match status" value="1"/>
</dbReference>
<dbReference type="AlphaFoldDB" id="A0ABD3SFX5"/>
<dbReference type="InterPro" id="IPR001623">
    <property type="entry name" value="DnaJ_domain"/>
</dbReference>
<keyword evidence="4" id="KW-1185">Reference proteome</keyword>
<dbReference type="Proteomes" id="UP001530377">
    <property type="component" value="Unassembled WGS sequence"/>
</dbReference>
<reference evidence="3 4" key="1">
    <citation type="submission" date="2024-10" db="EMBL/GenBank/DDBJ databases">
        <title>Updated reference genomes for cyclostephanoid diatoms.</title>
        <authorList>
            <person name="Roberts W.R."/>
            <person name="Alverson A.J."/>
        </authorList>
    </citation>
    <scope>NUCLEOTIDE SEQUENCE [LARGE SCALE GENOMIC DNA]</scope>
    <source>
        <strain evidence="3 4">AJA228-03</strain>
    </source>
</reference>
<dbReference type="CDD" id="cd06257">
    <property type="entry name" value="DnaJ"/>
    <property type="match status" value="1"/>
</dbReference>
<feature type="compositionally biased region" description="Low complexity" evidence="1">
    <location>
        <begin position="84"/>
        <end position="95"/>
    </location>
</feature>
<dbReference type="SUPFAM" id="SSF46565">
    <property type="entry name" value="Chaperone J-domain"/>
    <property type="match status" value="1"/>
</dbReference>
<dbReference type="EMBL" id="JALLPB020000037">
    <property type="protein sequence ID" value="KAL3823445.1"/>
    <property type="molecule type" value="Genomic_DNA"/>
</dbReference>
<accession>A0ABD3SFX5</accession>
<evidence type="ECO:0000256" key="1">
    <source>
        <dbReference type="SAM" id="MobiDB-lite"/>
    </source>
</evidence>
<feature type="domain" description="J" evidence="2">
    <location>
        <begin position="298"/>
        <end position="403"/>
    </location>
</feature>
<protein>
    <recommendedName>
        <fullName evidence="2">J domain-containing protein</fullName>
    </recommendedName>
</protein>
<proteinExistence type="predicted"/>
<organism evidence="3 4">
    <name type="scientific">Cyclostephanos tholiformis</name>
    <dbReference type="NCBI Taxonomy" id="382380"/>
    <lineage>
        <taxon>Eukaryota</taxon>
        <taxon>Sar</taxon>
        <taxon>Stramenopiles</taxon>
        <taxon>Ochrophyta</taxon>
        <taxon>Bacillariophyta</taxon>
        <taxon>Coscinodiscophyceae</taxon>
        <taxon>Thalassiosirophycidae</taxon>
        <taxon>Stephanodiscales</taxon>
        <taxon>Stephanodiscaceae</taxon>
        <taxon>Cyclostephanos</taxon>
    </lineage>
</organism>
<evidence type="ECO:0000259" key="2">
    <source>
        <dbReference type="PROSITE" id="PS50076"/>
    </source>
</evidence>
<dbReference type="Gene3D" id="1.10.287.110">
    <property type="entry name" value="DnaJ domain"/>
    <property type="match status" value="1"/>
</dbReference>
<gene>
    <name evidence="3" type="ORF">ACHAXA_010205</name>
</gene>
<dbReference type="InterPro" id="IPR036869">
    <property type="entry name" value="J_dom_sf"/>
</dbReference>
<name>A0ABD3SFX5_9STRA</name>
<feature type="region of interest" description="Disordered" evidence="1">
    <location>
        <begin position="68"/>
        <end position="110"/>
    </location>
</feature>